<accession>A0ACC0JXI1</accession>
<reference evidence="1 2" key="1">
    <citation type="journal article" date="2022" name="Genome Biol. Evol.">
        <title>The Spruce Budworm Genome: Reconstructing the Evolutionary History of Antifreeze Proteins.</title>
        <authorList>
            <person name="Beliveau C."/>
            <person name="Gagne P."/>
            <person name="Picq S."/>
            <person name="Vernygora O."/>
            <person name="Keeling C.I."/>
            <person name="Pinkney K."/>
            <person name="Doucet D."/>
            <person name="Wen F."/>
            <person name="Johnston J.S."/>
            <person name="Maaroufi H."/>
            <person name="Boyle B."/>
            <person name="Laroche J."/>
            <person name="Dewar K."/>
            <person name="Juretic N."/>
            <person name="Blackburn G."/>
            <person name="Nisole A."/>
            <person name="Brunet B."/>
            <person name="Brandao M."/>
            <person name="Lumley L."/>
            <person name="Duan J."/>
            <person name="Quan G."/>
            <person name="Lucarotti C.J."/>
            <person name="Roe A.D."/>
            <person name="Sperling F.A.H."/>
            <person name="Levesque R.C."/>
            <person name="Cusson M."/>
        </authorList>
    </citation>
    <scope>NUCLEOTIDE SEQUENCE [LARGE SCALE GENOMIC DNA]</scope>
    <source>
        <strain evidence="1">Glfc:IPQL:Cfum</strain>
    </source>
</reference>
<protein>
    <submittedName>
        <fullName evidence="1">Uncharacterized protein</fullName>
    </submittedName>
</protein>
<dbReference type="EMBL" id="CM046112">
    <property type="protein sequence ID" value="KAI8428907.1"/>
    <property type="molecule type" value="Genomic_DNA"/>
</dbReference>
<organism evidence="1 2">
    <name type="scientific">Choristoneura fumiferana</name>
    <name type="common">Spruce budworm moth</name>
    <name type="synonym">Archips fumiferana</name>
    <dbReference type="NCBI Taxonomy" id="7141"/>
    <lineage>
        <taxon>Eukaryota</taxon>
        <taxon>Metazoa</taxon>
        <taxon>Ecdysozoa</taxon>
        <taxon>Arthropoda</taxon>
        <taxon>Hexapoda</taxon>
        <taxon>Insecta</taxon>
        <taxon>Pterygota</taxon>
        <taxon>Neoptera</taxon>
        <taxon>Endopterygota</taxon>
        <taxon>Lepidoptera</taxon>
        <taxon>Glossata</taxon>
        <taxon>Ditrysia</taxon>
        <taxon>Tortricoidea</taxon>
        <taxon>Tortricidae</taxon>
        <taxon>Tortricinae</taxon>
        <taxon>Choristoneura</taxon>
    </lineage>
</organism>
<name>A0ACC0JXI1_CHOFU</name>
<comment type="caution">
    <text evidence="1">The sequence shown here is derived from an EMBL/GenBank/DDBJ whole genome shotgun (WGS) entry which is preliminary data.</text>
</comment>
<gene>
    <name evidence="1" type="ORF">MSG28_007540</name>
</gene>
<evidence type="ECO:0000313" key="1">
    <source>
        <dbReference type="EMBL" id="KAI8428907.1"/>
    </source>
</evidence>
<sequence>MGLNLYSNYLLAAVFTVNLCFASNVFERDPGPPRENEGFVYKLRQERSASENDSNTSTSKEPSYKKWQVGRVSRKQFEIVNMLWRKTKVNMDVESTTAGDKKNNNYNGTKILYKRHENNWNFRHKGHYISRPVFHTSTPSYIEFYYLDEKVDPVKDTSTDKFDKFFNIRRTTRLINYARDGFRHSPLFSFRVDSNYKRPTSTSTTKATPQPVKKKKRGNPREQELINTLTESRNYSNLKNILKPENRIKLTDLIKNNTLFGKRLITVKVYLNGSRKSRTKQTVKHTPKTTTMSTTTSSTTLESTTAYDKIKFFELYDSLTLAPQQDALKNKNDIKNIIDSEDIEPKKDKVRNIVQNIGNCNNQSRNNRDEQSFNFVSFTTESKTNASKLRFIKRKGSTHLFQDKNALDLLLNTTTKRSPSTDTANKNKLAAWSNYPFVSVYVYEPTQTHCDAAGISPHWLIAAGSCLSRHHLVHSVEARSAFVTYCGDNWRNPERIAYVKYSVVHPKFHPKDEARRHLYNIGLIQVSSPMTTCSNWSPISLMSHHFAADSQGSIASAVGWGLDSKAKRQDPDSGVNNVYCLLLPPYTGEETDPAHGGLLLVGGKLIALYLQPPGTRPTPPRLSASTRCRQVVHGGRRVDNEWTSRGQRVNVACSTSGRRVGGERSADRARFTRGKRTNSELSPSGLLAVHAFFTAWRAAVVLSRARAAHARHAHAAEGRWEARGELALPRA</sequence>
<evidence type="ECO:0000313" key="2">
    <source>
        <dbReference type="Proteomes" id="UP001064048"/>
    </source>
</evidence>
<proteinExistence type="predicted"/>
<dbReference type="Proteomes" id="UP001064048">
    <property type="component" value="Chromosome 12"/>
</dbReference>
<keyword evidence="2" id="KW-1185">Reference proteome</keyword>